<evidence type="ECO:0000313" key="7">
    <source>
        <dbReference type="Proteomes" id="UP000292003"/>
    </source>
</evidence>
<evidence type="ECO:0000313" key="6">
    <source>
        <dbReference type="EMBL" id="RZQ59268.1"/>
    </source>
</evidence>
<dbReference type="OrthoDB" id="581105at2"/>
<evidence type="ECO:0000256" key="3">
    <source>
        <dbReference type="PROSITE-ProRule" id="PRU00339"/>
    </source>
</evidence>
<dbReference type="InterPro" id="IPR027417">
    <property type="entry name" value="P-loop_NTPase"/>
</dbReference>
<feature type="repeat" description="TPR" evidence="3">
    <location>
        <begin position="724"/>
        <end position="757"/>
    </location>
</feature>
<evidence type="ECO:0000256" key="4">
    <source>
        <dbReference type="PROSITE-ProRule" id="PRU01091"/>
    </source>
</evidence>
<name>A0A4Q7IXW4_9PSEU</name>
<dbReference type="InterPro" id="IPR001867">
    <property type="entry name" value="OmpR/PhoB-type_DNA-bd"/>
</dbReference>
<feature type="repeat" description="TPR" evidence="3">
    <location>
        <begin position="684"/>
        <end position="717"/>
    </location>
</feature>
<dbReference type="SMART" id="SM00028">
    <property type="entry name" value="TPR"/>
    <property type="match status" value="5"/>
</dbReference>
<evidence type="ECO:0000256" key="2">
    <source>
        <dbReference type="ARBA" id="ARBA00023125"/>
    </source>
</evidence>
<gene>
    <name evidence="6" type="ORF">EWH70_35225</name>
</gene>
<dbReference type="PROSITE" id="PS51755">
    <property type="entry name" value="OMPR_PHOB"/>
    <property type="match status" value="1"/>
</dbReference>
<dbReference type="InterPro" id="IPR005158">
    <property type="entry name" value="BTAD"/>
</dbReference>
<dbReference type="SUPFAM" id="SSF48452">
    <property type="entry name" value="TPR-like"/>
    <property type="match status" value="2"/>
</dbReference>
<dbReference type="EMBL" id="SFCC01000028">
    <property type="protein sequence ID" value="RZQ59268.1"/>
    <property type="molecule type" value="Genomic_DNA"/>
</dbReference>
<dbReference type="InterPro" id="IPR003593">
    <property type="entry name" value="AAA+_ATPase"/>
</dbReference>
<dbReference type="PANTHER" id="PTHR47691">
    <property type="entry name" value="REGULATOR-RELATED"/>
    <property type="match status" value="1"/>
</dbReference>
<comment type="similarity">
    <text evidence="1">Belongs to the AfsR/DnrI/RedD regulatory family.</text>
</comment>
<feature type="domain" description="OmpR/PhoB-type" evidence="5">
    <location>
        <begin position="1"/>
        <end position="91"/>
    </location>
</feature>
<dbReference type="GO" id="GO:0003677">
    <property type="term" value="F:DNA binding"/>
    <property type="evidence" value="ECO:0007669"/>
    <property type="project" value="UniProtKB-UniRule"/>
</dbReference>
<dbReference type="Pfam" id="PF13424">
    <property type="entry name" value="TPR_12"/>
    <property type="match status" value="2"/>
</dbReference>
<dbReference type="SUPFAM" id="SSF46894">
    <property type="entry name" value="C-terminal effector domain of the bipartite response regulators"/>
    <property type="match status" value="1"/>
</dbReference>
<dbReference type="SMART" id="SM01043">
    <property type="entry name" value="BTAD"/>
    <property type="match status" value="1"/>
</dbReference>
<accession>A0A4Q7IXW4</accession>
<dbReference type="SMART" id="SM00382">
    <property type="entry name" value="AAA"/>
    <property type="match status" value="1"/>
</dbReference>
<dbReference type="Pfam" id="PF03704">
    <property type="entry name" value="BTAD"/>
    <property type="match status" value="1"/>
</dbReference>
<feature type="DNA-binding region" description="OmpR/PhoB-type" evidence="4">
    <location>
        <begin position="1"/>
        <end position="91"/>
    </location>
</feature>
<dbReference type="GO" id="GO:0006355">
    <property type="term" value="P:regulation of DNA-templated transcription"/>
    <property type="evidence" value="ECO:0007669"/>
    <property type="project" value="InterPro"/>
</dbReference>
<keyword evidence="2 4" id="KW-0238">DNA-binding</keyword>
<dbReference type="AlphaFoldDB" id="A0A4Q7IXW4"/>
<dbReference type="InterPro" id="IPR019734">
    <property type="entry name" value="TPR_rpt"/>
</dbReference>
<reference evidence="6 7" key="1">
    <citation type="submission" date="2019-02" db="EMBL/GenBank/DDBJ databases">
        <title>Draft genome sequence of Amycolatopsis sp. 8-3EHSu isolated from roots of Suaeda maritima.</title>
        <authorList>
            <person name="Duangmal K."/>
            <person name="Chantavorakit T."/>
        </authorList>
    </citation>
    <scope>NUCLEOTIDE SEQUENCE [LARGE SCALE GENOMIC DNA]</scope>
    <source>
        <strain evidence="6 7">8-3EHSu</strain>
    </source>
</reference>
<dbReference type="Gene3D" id="1.25.40.10">
    <property type="entry name" value="Tetratricopeptide repeat domain"/>
    <property type="match status" value="2"/>
</dbReference>
<evidence type="ECO:0000259" key="5">
    <source>
        <dbReference type="PROSITE" id="PS51755"/>
    </source>
</evidence>
<dbReference type="CDD" id="cd15831">
    <property type="entry name" value="BTAD"/>
    <property type="match status" value="1"/>
</dbReference>
<dbReference type="InterPro" id="IPR036388">
    <property type="entry name" value="WH-like_DNA-bd_sf"/>
</dbReference>
<protein>
    <submittedName>
        <fullName evidence="6">Tetratricopeptide repeat protein</fullName>
    </submittedName>
</protein>
<dbReference type="InterPro" id="IPR011990">
    <property type="entry name" value="TPR-like_helical_dom_sf"/>
</dbReference>
<dbReference type="Gene3D" id="1.10.10.10">
    <property type="entry name" value="Winged helix-like DNA-binding domain superfamily/Winged helix DNA-binding domain"/>
    <property type="match status" value="1"/>
</dbReference>
<dbReference type="Gene3D" id="3.40.50.300">
    <property type="entry name" value="P-loop containing nucleotide triphosphate hydrolases"/>
    <property type="match status" value="1"/>
</dbReference>
<dbReference type="GO" id="GO:0000160">
    <property type="term" value="P:phosphorelay signal transduction system"/>
    <property type="evidence" value="ECO:0007669"/>
    <property type="project" value="InterPro"/>
</dbReference>
<dbReference type="Proteomes" id="UP000292003">
    <property type="component" value="Unassembled WGS sequence"/>
</dbReference>
<evidence type="ECO:0000256" key="1">
    <source>
        <dbReference type="ARBA" id="ARBA00005820"/>
    </source>
</evidence>
<dbReference type="Pfam" id="PF00486">
    <property type="entry name" value="Trans_reg_C"/>
    <property type="match status" value="1"/>
</dbReference>
<sequence length="845" mass="91996">MLEFGVLGQLDVRAGGRRVPLGGRLRRTLLAVLLSRANEPVPVDLLADAVWDGEPGDRAAPKLQLHVHRLRQALGSPGRLTFANGAYRLTVLPGELDAERFDTLVGDATGTGDPDRRVALLRDALALWRGAPFGDLDAPLLTACARRLEGRRLLALEDLYQAELARGRHELVAAELTTLTREHPGRERLHQLLRIAQHRTPAVPAQLPPAVRGFTGRTGPLTTLDDLLADDAPPVCALVGTAGVGKTSLAVRWAHRVSKHFPDGQLYLDLRGYDPRAPVTPADALGGFLRSLGVDGPSVPQSLAERAARFAELTGNRRLLLILDNARTAEQVRHLLPSPSCRTVITSRDALTDLTGPVRRLDLGRLPDDEAGQLLRTLLGTRADASPRATTALIERCARLPLALRIAAESLHGRDSVADLVAQLADGHDSLDVLDAGGDPQAAVRAVFSWSYEQLPGPARRLFRLWGLHPGRDAEAEALAALCGTDVAETRAHLDVLVRAHLAEEDLGRYRTHDLLRAYALELTRVEDSPADRSHATDRLLDWTLTTAHDARQALDPHAAGPAAPATRVFTGSAEALHWFTDEQAAIRAAVRTAADRGRHDLAWRLASSFRAYCYLTKHWDDWIATHRIGLSAATAAGDRHGQADMHNGLGVAHSDRDEHTAAIEHHLAAAEHYRTLDVPRGAAWNLNNLGVTYHDIGRVTEAVDCYGKALELFRRAGDSRGEGFALNNLGDAYRDLGDVASATDRLRQALEVHQRAGDRDGQRFALRTLGDVHRDTGAHGEALRHYRRSLAICQDIGDRWHAATVYTRLGAVLEALGRTAAAVNCDRRAAALRNEFSDHLVDGR</sequence>
<dbReference type="PANTHER" id="PTHR47691:SF3">
    <property type="entry name" value="HTH-TYPE TRANSCRIPTIONAL REGULATOR RV0890C-RELATED"/>
    <property type="match status" value="1"/>
</dbReference>
<proteinExistence type="inferred from homology"/>
<organism evidence="6 7">
    <name type="scientific">Amycolatopsis suaedae</name>
    <dbReference type="NCBI Taxonomy" id="2510978"/>
    <lineage>
        <taxon>Bacteria</taxon>
        <taxon>Bacillati</taxon>
        <taxon>Actinomycetota</taxon>
        <taxon>Actinomycetes</taxon>
        <taxon>Pseudonocardiales</taxon>
        <taxon>Pseudonocardiaceae</taxon>
        <taxon>Amycolatopsis</taxon>
    </lineage>
</organism>
<keyword evidence="3" id="KW-0802">TPR repeat</keyword>
<dbReference type="SMART" id="SM00862">
    <property type="entry name" value="Trans_reg_C"/>
    <property type="match status" value="1"/>
</dbReference>
<dbReference type="PRINTS" id="PR00364">
    <property type="entry name" value="DISEASERSIST"/>
</dbReference>
<dbReference type="RefSeq" id="WP_130479938.1">
    <property type="nucleotide sequence ID" value="NZ_SFCC01000028.1"/>
</dbReference>
<dbReference type="PROSITE" id="PS50005">
    <property type="entry name" value="TPR"/>
    <property type="match status" value="2"/>
</dbReference>
<keyword evidence="7" id="KW-1185">Reference proteome</keyword>
<comment type="caution">
    <text evidence="6">The sequence shown here is derived from an EMBL/GenBank/DDBJ whole genome shotgun (WGS) entry which is preliminary data.</text>
</comment>
<dbReference type="SUPFAM" id="SSF52540">
    <property type="entry name" value="P-loop containing nucleoside triphosphate hydrolases"/>
    <property type="match status" value="1"/>
</dbReference>
<dbReference type="InterPro" id="IPR016032">
    <property type="entry name" value="Sig_transdc_resp-reg_C-effctor"/>
</dbReference>